<dbReference type="RefSeq" id="WP_310232899.1">
    <property type="nucleotide sequence ID" value="NZ_JAVDWO010000002.1"/>
</dbReference>
<dbReference type="SUPFAM" id="SSF54427">
    <property type="entry name" value="NTF2-like"/>
    <property type="match status" value="1"/>
</dbReference>
<keyword evidence="4" id="KW-1185">Reference proteome</keyword>
<feature type="domain" description="SnoaL-like" evidence="2">
    <location>
        <begin position="47"/>
        <end position="151"/>
    </location>
</feature>
<reference evidence="3 4" key="1">
    <citation type="submission" date="2023-07" db="EMBL/GenBank/DDBJ databases">
        <title>Sorghum-associated microbial communities from plants grown in Nebraska, USA.</title>
        <authorList>
            <person name="Schachtman D."/>
        </authorList>
    </citation>
    <scope>NUCLEOTIDE SEQUENCE [LARGE SCALE GENOMIC DNA]</scope>
    <source>
        <strain evidence="3 4">4099</strain>
    </source>
</reference>
<evidence type="ECO:0000259" key="2">
    <source>
        <dbReference type="Pfam" id="PF12680"/>
    </source>
</evidence>
<dbReference type="InterPro" id="IPR032710">
    <property type="entry name" value="NTF2-like_dom_sf"/>
</dbReference>
<organism evidence="3 4">
    <name type="scientific">Luteimonas terrae</name>
    <dbReference type="NCBI Taxonomy" id="1530191"/>
    <lineage>
        <taxon>Bacteria</taxon>
        <taxon>Pseudomonadati</taxon>
        <taxon>Pseudomonadota</taxon>
        <taxon>Gammaproteobacteria</taxon>
        <taxon>Lysobacterales</taxon>
        <taxon>Lysobacteraceae</taxon>
        <taxon>Luteimonas</taxon>
    </lineage>
</organism>
<dbReference type="PANTHER" id="PTHR41252:SF1">
    <property type="entry name" value="BLR2505 PROTEIN"/>
    <property type="match status" value="1"/>
</dbReference>
<dbReference type="EMBL" id="JAVDWO010000002">
    <property type="protein sequence ID" value="MDR7192042.1"/>
    <property type="molecule type" value="Genomic_DNA"/>
</dbReference>
<accession>A0ABU1XTF5</accession>
<feature type="chain" id="PRO_5047414997" evidence="1">
    <location>
        <begin position="31"/>
        <end position="168"/>
    </location>
</feature>
<dbReference type="PANTHER" id="PTHR41252">
    <property type="entry name" value="BLR2505 PROTEIN"/>
    <property type="match status" value="1"/>
</dbReference>
<dbReference type="InterPro" id="IPR037401">
    <property type="entry name" value="SnoaL-like"/>
</dbReference>
<evidence type="ECO:0000313" key="4">
    <source>
        <dbReference type="Proteomes" id="UP001256588"/>
    </source>
</evidence>
<evidence type="ECO:0000256" key="1">
    <source>
        <dbReference type="SAM" id="SignalP"/>
    </source>
</evidence>
<name>A0ABU1XTF5_9GAMM</name>
<sequence length="168" mass="17871">MAARTLPQCCRLAGLAIAMGLAVPVMSAHAADTPARTTAHDNAAQIRAAFEAWRVGQGSVFDLLADDVVWTVAGDSPVSGTYRSKQAFLDEAVMPITAQLATPIVPHVTRIVADGAHVVVLWQGTATARNGDAYRNHYAWHLELADGRIVRATAFLDTWALAQLLDGA</sequence>
<keyword evidence="1" id="KW-0732">Signal</keyword>
<dbReference type="Proteomes" id="UP001256588">
    <property type="component" value="Unassembled WGS sequence"/>
</dbReference>
<gene>
    <name evidence="3" type="ORF">J2W68_000750</name>
</gene>
<dbReference type="Pfam" id="PF12680">
    <property type="entry name" value="SnoaL_2"/>
    <property type="match status" value="1"/>
</dbReference>
<dbReference type="Gene3D" id="3.10.450.50">
    <property type="match status" value="1"/>
</dbReference>
<evidence type="ECO:0000313" key="3">
    <source>
        <dbReference type="EMBL" id="MDR7192042.1"/>
    </source>
</evidence>
<protein>
    <submittedName>
        <fullName evidence="3">Ketosteroid isomerase-like protein</fullName>
    </submittedName>
</protein>
<proteinExistence type="predicted"/>
<comment type="caution">
    <text evidence="3">The sequence shown here is derived from an EMBL/GenBank/DDBJ whole genome shotgun (WGS) entry which is preliminary data.</text>
</comment>
<feature type="signal peptide" evidence="1">
    <location>
        <begin position="1"/>
        <end position="30"/>
    </location>
</feature>